<evidence type="ECO:0000313" key="2">
    <source>
        <dbReference type="Proteomes" id="UP000594263"/>
    </source>
</evidence>
<dbReference type="AlphaFoldDB" id="A0A7N0TSZ9"/>
<sequence length="62" mass="7112">MCSFHALVSRKKSLQNQIRADGQLSFTLIPLMHLNNHLPHIFFILKDAELLRSFGFSCSILI</sequence>
<evidence type="ECO:0000313" key="1">
    <source>
        <dbReference type="EnsemblPlants" id="Kaladp0043s0268.1.v1.1.CDS.1"/>
    </source>
</evidence>
<protein>
    <submittedName>
        <fullName evidence="1">Uncharacterized protein</fullName>
    </submittedName>
</protein>
<dbReference type="Proteomes" id="UP000594263">
    <property type="component" value="Unplaced"/>
</dbReference>
<proteinExistence type="predicted"/>
<accession>A0A7N0TSZ9</accession>
<organism evidence="1 2">
    <name type="scientific">Kalanchoe fedtschenkoi</name>
    <name type="common">Lavender scallops</name>
    <name type="synonym">South American air plant</name>
    <dbReference type="NCBI Taxonomy" id="63787"/>
    <lineage>
        <taxon>Eukaryota</taxon>
        <taxon>Viridiplantae</taxon>
        <taxon>Streptophyta</taxon>
        <taxon>Embryophyta</taxon>
        <taxon>Tracheophyta</taxon>
        <taxon>Spermatophyta</taxon>
        <taxon>Magnoliopsida</taxon>
        <taxon>eudicotyledons</taxon>
        <taxon>Gunneridae</taxon>
        <taxon>Pentapetalae</taxon>
        <taxon>Saxifragales</taxon>
        <taxon>Crassulaceae</taxon>
        <taxon>Kalanchoe</taxon>
    </lineage>
</organism>
<keyword evidence="2" id="KW-1185">Reference proteome</keyword>
<name>A0A7N0TSZ9_KALFE</name>
<dbReference type="EnsemblPlants" id="Kaladp0043s0268.1.v1.1">
    <property type="protein sequence ID" value="Kaladp0043s0268.1.v1.1.CDS.1"/>
    <property type="gene ID" value="Kaladp0043s0268.v1.1"/>
</dbReference>
<dbReference type="Gramene" id="Kaladp0043s0268.1.v1.1">
    <property type="protein sequence ID" value="Kaladp0043s0268.1.v1.1.CDS.1"/>
    <property type="gene ID" value="Kaladp0043s0268.v1.1"/>
</dbReference>
<reference evidence="1" key="1">
    <citation type="submission" date="2021-01" db="UniProtKB">
        <authorList>
            <consortium name="EnsemblPlants"/>
        </authorList>
    </citation>
    <scope>IDENTIFICATION</scope>
</reference>